<dbReference type="InterPro" id="IPR032466">
    <property type="entry name" value="Metal_Hydrolase"/>
</dbReference>
<evidence type="ECO:0000256" key="1">
    <source>
        <dbReference type="SAM" id="SignalP"/>
    </source>
</evidence>
<dbReference type="Gene3D" id="3.20.20.140">
    <property type="entry name" value="Metal-dependent hydrolases"/>
    <property type="match status" value="1"/>
</dbReference>
<keyword evidence="4" id="KW-1185">Reference proteome</keyword>
<dbReference type="PANTHER" id="PTHR43135:SF3">
    <property type="entry name" value="ALPHA-D-RIBOSE 1-METHYLPHOSPHONATE 5-TRIPHOSPHATE DIPHOSPHATASE"/>
    <property type="match status" value="1"/>
</dbReference>
<dbReference type="Gene3D" id="2.30.40.10">
    <property type="entry name" value="Urease, subunit C, domain 1"/>
    <property type="match status" value="1"/>
</dbReference>
<proteinExistence type="predicted"/>
<gene>
    <name evidence="3" type="ORF">RUM4293_03123</name>
</gene>
<dbReference type="InterPro" id="IPR051781">
    <property type="entry name" value="Metallo-dep_Hydrolase"/>
</dbReference>
<dbReference type="CDD" id="cd01299">
    <property type="entry name" value="Met_dep_hydrolase_A"/>
    <property type="match status" value="1"/>
</dbReference>
<reference evidence="4" key="1">
    <citation type="submission" date="2015-09" db="EMBL/GenBank/DDBJ databases">
        <authorList>
            <person name="Rodrigo-Torres L."/>
            <person name="Arahal D.R."/>
        </authorList>
    </citation>
    <scope>NUCLEOTIDE SEQUENCE [LARGE SCALE GENOMIC DNA]</scope>
    <source>
        <strain evidence="4">CECT 4293</strain>
    </source>
</reference>
<keyword evidence="3" id="KW-0378">Hydrolase</keyword>
<evidence type="ECO:0000313" key="3">
    <source>
        <dbReference type="EMBL" id="CUH44225.1"/>
    </source>
</evidence>
<organism evidence="3 4">
    <name type="scientific">Ruegeria atlantica</name>
    <dbReference type="NCBI Taxonomy" id="81569"/>
    <lineage>
        <taxon>Bacteria</taxon>
        <taxon>Pseudomonadati</taxon>
        <taxon>Pseudomonadota</taxon>
        <taxon>Alphaproteobacteria</taxon>
        <taxon>Rhodobacterales</taxon>
        <taxon>Roseobacteraceae</taxon>
        <taxon>Ruegeria</taxon>
    </lineage>
</organism>
<dbReference type="InterPro" id="IPR006680">
    <property type="entry name" value="Amidohydro-rel"/>
</dbReference>
<dbReference type="Pfam" id="PF01979">
    <property type="entry name" value="Amidohydro_1"/>
    <property type="match status" value="1"/>
</dbReference>
<dbReference type="PANTHER" id="PTHR43135">
    <property type="entry name" value="ALPHA-D-RIBOSE 1-METHYLPHOSPHONATE 5-TRIPHOSPHATE DIPHOSPHATASE"/>
    <property type="match status" value="1"/>
</dbReference>
<dbReference type="AlphaFoldDB" id="A0A0P1E7I5"/>
<feature type="domain" description="Amidohydrolase-related" evidence="2">
    <location>
        <begin position="84"/>
        <end position="443"/>
    </location>
</feature>
<dbReference type="EMBL" id="CYPS01000043">
    <property type="protein sequence ID" value="CUH44225.1"/>
    <property type="molecule type" value="Genomic_DNA"/>
</dbReference>
<evidence type="ECO:0000313" key="4">
    <source>
        <dbReference type="Proteomes" id="UP000050786"/>
    </source>
</evidence>
<dbReference type="SUPFAM" id="SSF51338">
    <property type="entry name" value="Composite domain of metallo-dependent hydrolases"/>
    <property type="match status" value="2"/>
</dbReference>
<dbReference type="GO" id="GO:0016810">
    <property type="term" value="F:hydrolase activity, acting on carbon-nitrogen (but not peptide) bonds"/>
    <property type="evidence" value="ECO:0007669"/>
    <property type="project" value="InterPro"/>
</dbReference>
<dbReference type="Proteomes" id="UP000050786">
    <property type="component" value="Unassembled WGS sequence"/>
</dbReference>
<keyword evidence="1" id="KW-0732">Signal</keyword>
<accession>A0A0P1E7I5</accession>
<feature type="signal peptide" evidence="1">
    <location>
        <begin position="1"/>
        <end position="22"/>
    </location>
</feature>
<dbReference type="SUPFAM" id="SSF51556">
    <property type="entry name" value="Metallo-dependent hydrolases"/>
    <property type="match status" value="1"/>
</dbReference>
<evidence type="ECO:0000259" key="2">
    <source>
        <dbReference type="Pfam" id="PF01979"/>
    </source>
</evidence>
<feature type="chain" id="PRO_5006061283" evidence="1">
    <location>
        <begin position="23"/>
        <end position="472"/>
    </location>
</feature>
<sequence length="472" mass="50623">MKNSGFVAGAVASFVLAFAPHAGIAQEDDAPRQVLFTNVNIFDGVSETLIENGSVLVEGNLIKSVSSEAIDAPDAYTVDGEGRTLMPGMIDMHSHLCFRNGMLEFRGDYDQMAAGAYTAIAMQDYLDQGFTTARDAGCNILGVAKAVNNGIVPGPRIFPSGGFLSQTGGHGDTGSFNDRPGDQDKLEAAMVSHIVDGVDEVIKAARHNLRAGATQIKIMAGGGVASEFDPLHMTQFSLEEMKAIVGVASDYGTYVHAHAYHDMSVNRAIDAGVRVIEHNFLVSEETIIRMKEEGVALSVQSVVAFEGFNPETVEQITFFSADQKAKAVKVNSGAKQMLEWAVKHDLLMVTGGDMFGPDLPRQADNVISFNNEVLNNPHYALKTATSNAAEVLGYSGEMNPYKEGTLGTIAEGGYADVILVDGNPLEDINAIKRDNVDFVMKDGLVYKNWLPDDNAPAFQPAGPERDAYFGLN</sequence>
<dbReference type="InterPro" id="IPR057744">
    <property type="entry name" value="OTAase-like"/>
</dbReference>
<dbReference type="RefSeq" id="WP_082649316.1">
    <property type="nucleotide sequence ID" value="NZ_CYPS01000043.1"/>
</dbReference>
<name>A0A0P1E7I5_9RHOB</name>
<dbReference type="InterPro" id="IPR011059">
    <property type="entry name" value="Metal-dep_hydrolase_composite"/>
</dbReference>
<protein>
    <submittedName>
        <fullName evidence="3">Putative chlorohydrolase/aminohydrolase</fullName>
    </submittedName>
</protein>